<sequence>MTSKNSSTASGIGRVLIAVYAVMALGATARSFFQIATKFDDAPFAYLLSGVAGLVYVVATVALVRSGELWFRVAVVAIVFELVGVVTVGLLSLFDAVLFPADTVWSSFGAGYLFVPLVLPILGLFWLSRVRRSQENR</sequence>
<evidence type="ECO:0000256" key="1">
    <source>
        <dbReference type="SAM" id="Phobius"/>
    </source>
</evidence>
<evidence type="ECO:0000313" key="3">
    <source>
        <dbReference type="Proteomes" id="UP000316560"/>
    </source>
</evidence>
<comment type="caution">
    <text evidence="2">The sequence shown here is derived from an EMBL/GenBank/DDBJ whole genome shotgun (WGS) entry which is preliminary data.</text>
</comment>
<dbReference type="RefSeq" id="WP_141989519.1">
    <property type="nucleotide sequence ID" value="NZ_VFRA01000001.1"/>
</dbReference>
<feature type="transmembrane region" description="Helical" evidence="1">
    <location>
        <begin position="105"/>
        <end position="127"/>
    </location>
</feature>
<dbReference type="EMBL" id="VFRA01000001">
    <property type="protein sequence ID" value="TQO18991.1"/>
    <property type="molecule type" value="Genomic_DNA"/>
</dbReference>
<evidence type="ECO:0000313" key="2">
    <source>
        <dbReference type="EMBL" id="TQO18991.1"/>
    </source>
</evidence>
<keyword evidence="3" id="KW-1185">Reference proteome</keyword>
<dbReference type="Proteomes" id="UP000316560">
    <property type="component" value="Unassembled WGS sequence"/>
</dbReference>
<accession>A0A8H2K952</accession>
<feature type="transmembrane region" description="Helical" evidence="1">
    <location>
        <begin position="44"/>
        <end position="64"/>
    </location>
</feature>
<name>A0A8H2K952_9MICO</name>
<gene>
    <name evidence="2" type="ORF">FB472_0523</name>
</gene>
<protein>
    <recommendedName>
        <fullName evidence="4">Integral membrane protein</fullName>
    </recommendedName>
</protein>
<reference evidence="2 3" key="1">
    <citation type="submission" date="2019-06" db="EMBL/GenBank/DDBJ databases">
        <title>Sequencing the genomes of 1000 actinobacteria strains.</title>
        <authorList>
            <person name="Klenk H.-P."/>
        </authorList>
    </citation>
    <scope>NUCLEOTIDE SEQUENCE [LARGE SCALE GENOMIC DNA]</scope>
    <source>
        <strain evidence="2 3">DSM 21947</strain>
    </source>
</reference>
<evidence type="ECO:0008006" key="4">
    <source>
        <dbReference type="Google" id="ProtNLM"/>
    </source>
</evidence>
<dbReference type="OrthoDB" id="25997at2"/>
<keyword evidence="1" id="KW-0472">Membrane</keyword>
<proteinExistence type="predicted"/>
<keyword evidence="1" id="KW-1133">Transmembrane helix</keyword>
<dbReference type="AlphaFoldDB" id="A0A8H2K952"/>
<organism evidence="2 3">
    <name type="scientific">Rhodoglobus vestalii</name>
    <dbReference type="NCBI Taxonomy" id="193384"/>
    <lineage>
        <taxon>Bacteria</taxon>
        <taxon>Bacillati</taxon>
        <taxon>Actinomycetota</taxon>
        <taxon>Actinomycetes</taxon>
        <taxon>Micrococcales</taxon>
        <taxon>Microbacteriaceae</taxon>
        <taxon>Rhodoglobus</taxon>
    </lineage>
</organism>
<keyword evidence="1" id="KW-0812">Transmembrane</keyword>
<feature type="transmembrane region" description="Helical" evidence="1">
    <location>
        <begin position="71"/>
        <end position="93"/>
    </location>
</feature>
<feature type="transmembrane region" description="Helical" evidence="1">
    <location>
        <begin position="12"/>
        <end position="32"/>
    </location>
</feature>